<dbReference type="EMBL" id="JAAECS010000002">
    <property type="protein sequence ID" value="MCJ1989096.1"/>
    <property type="molecule type" value="Genomic_DNA"/>
</dbReference>
<proteinExistence type="predicted"/>
<sequence>MKIEKKLRVCLFEAGEVSETIPEHLKIWVLEKYVQSNGWDCSGSAFSNEDTFVIWLDVNSENKRELHDFIPDIGIKREVLKKIKQKNNWVALNYTIVVETFVE</sequence>
<dbReference type="RefSeq" id="WP_244034244.1">
    <property type="nucleotide sequence ID" value="NZ_JAAECS010000002.1"/>
</dbReference>
<evidence type="ECO:0000313" key="1">
    <source>
        <dbReference type="EMBL" id="MCJ1989096.1"/>
    </source>
</evidence>
<reference evidence="1 2" key="1">
    <citation type="journal article" date="2022" name="Microbiol. Res.">
        <title>Comparative genome analysis, predicted lifestyle and antimicrobial strategies of Lactococcus carnosus and Lactococcus paracarnosus isolated from meat.</title>
        <authorList>
            <person name="Werum V."/>
            <person name="Ehrmann M."/>
            <person name="Vogel R."/>
            <person name="Hilgarth M."/>
        </authorList>
    </citation>
    <scope>NUCLEOTIDE SEQUENCE [LARGE SCALE GENOMIC DNA]</scope>
    <source>
        <strain evidence="1 2">TMW22177</strain>
    </source>
</reference>
<gene>
    <name evidence="1" type="ORF">GYN21_02580</name>
</gene>
<keyword evidence="2" id="KW-1185">Reference proteome</keyword>
<organism evidence="1 2">
    <name type="scientific">Pseudolactococcus carnosus</name>
    <dbReference type="NCBI Taxonomy" id="2749961"/>
    <lineage>
        <taxon>Bacteria</taxon>
        <taxon>Bacillati</taxon>
        <taxon>Bacillota</taxon>
        <taxon>Bacilli</taxon>
        <taxon>Lactobacillales</taxon>
        <taxon>Streptococcaceae</taxon>
        <taxon>Pseudolactococcus</taxon>
    </lineage>
</organism>
<comment type="caution">
    <text evidence="1">The sequence shown here is derived from an EMBL/GenBank/DDBJ whole genome shotgun (WGS) entry which is preliminary data.</text>
</comment>
<evidence type="ECO:0000313" key="2">
    <source>
        <dbReference type="Proteomes" id="UP001522450"/>
    </source>
</evidence>
<dbReference type="Proteomes" id="UP001522450">
    <property type="component" value="Unassembled WGS sequence"/>
</dbReference>
<protein>
    <submittedName>
        <fullName evidence="1">Uncharacterized protein</fullName>
    </submittedName>
</protein>
<name>A0ABT0AR21_9LACT</name>
<accession>A0ABT0AR21</accession>